<reference evidence="1" key="2">
    <citation type="journal article" date="2024" name="Plant">
        <title>Genomic evolution and insights into agronomic trait innovations of Sesamum species.</title>
        <authorList>
            <person name="Miao H."/>
            <person name="Wang L."/>
            <person name="Qu L."/>
            <person name="Liu H."/>
            <person name="Sun Y."/>
            <person name="Le M."/>
            <person name="Wang Q."/>
            <person name="Wei S."/>
            <person name="Zheng Y."/>
            <person name="Lin W."/>
            <person name="Duan Y."/>
            <person name="Cao H."/>
            <person name="Xiong S."/>
            <person name="Wang X."/>
            <person name="Wei L."/>
            <person name="Li C."/>
            <person name="Ma Q."/>
            <person name="Ju M."/>
            <person name="Zhao R."/>
            <person name="Li G."/>
            <person name="Mu C."/>
            <person name="Tian Q."/>
            <person name="Mei H."/>
            <person name="Zhang T."/>
            <person name="Gao T."/>
            <person name="Zhang H."/>
        </authorList>
    </citation>
    <scope>NUCLEOTIDE SEQUENCE</scope>
    <source>
        <strain evidence="1">G02</strain>
    </source>
</reference>
<protein>
    <submittedName>
        <fullName evidence="1">Uncharacterized protein</fullName>
    </submittedName>
</protein>
<accession>A0AAW2VQ63</accession>
<gene>
    <name evidence="1" type="ORF">Sradi_0741900</name>
</gene>
<comment type="caution">
    <text evidence="1">The sequence shown here is derived from an EMBL/GenBank/DDBJ whole genome shotgun (WGS) entry which is preliminary data.</text>
</comment>
<dbReference type="EMBL" id="JACGWJ010000003">
    <property type="protein sequence ID" value="KAL0431159.1"/>
    <property type="molecule type" value="Genomic_DNA"/>
</dbReference>
<proteinExistence type="predicted"/>
<reference evidence="1" key="1">
    <citation type="submission" date="2020-06" db="EMBL/GenBank/DDBJ databases">
        <authorList>
            <person name="Li T."/>
            <person name="Hu X."/>
            <person name="Zhang T."/>
            <person name="Song X."/>
            <person name="Zhang H."/>
            <person name="Dai N."/>
            <person name="Sheng W."/>
            <person name="Hou X."/>
            <person name="Wei L."/>
        </authorList>
    </citation>
    <scope>NUCLEOTIDE SEQUENCE</scope>
    <source>
        <strain evidence="1">G02</strain>
        <tissue evidence="1">Leaf</tissue>
    </source>
</reference>
<sequence length="70" mass="7720">MMIFDIDEENYRVGSQGDELQIELSLVQPLEWMCHGSGLVRVLTLSVASSLEVEHRGRGDSLWGRGGTSA</sequence>
<evidence type="ECO:0000313" key="1">
    <source>
        <dbReference type="EMBL" id="KAL0431159.1"/>
    </source>
</evidence>
<dbReference type="AlphaFoldDB" id="A0AAW2VQ63"/>
<organism evidence="1">
    <name type="scientific">Sesamum radiatum</name>
    <name type="common">Black benniseed</name>
    <dbReference type="NCBI Taxonomy" id="300843"/>
    <lineage>
        <taxon>Eukaryota</taxon>
        <taxon>Viridiplantae</taxon>
        <taxon>Streptophyta</taxon>
        <taxon>Embryophyta</taxon>
        <taxon>Tracheophyta</taxon>
        <taxon>Spermatophyta</taxon>
        <taxon>Magnoliopsida</taxon>
        <taxon>eudicotyledons</taxon>
        <taxon>Gunneridae</taxon>
        <taxon>Pentapetalae</taxon>
        <taxon>asterids</taxon>
        <taxon>lamiids</taxon>
        <taxon>Lamiales</taxon>
        <taxon>Pedaliaceae</taxon>
        <taxon>Sesamum</taxon>
    </lineage>
</organism>
<name>A0AAW2VQ63_SESRA</name>